<dbReference type="InterPro" id="IPR036515">
    <property type="entry name" value="Transposase_17_sf"/>
</dbReference>
<dbReference type="Proteomes" id="UP000266292">
    <property type="component" value="Chromosome"/>
</dbReference>
<dbReference type="OrthoDB" id="9788881at2"/>
<proteinExistence type="predicted"/>
<dbReference type="GO" id="GO:0004803">
    <property type="term" value="F:transposase activity"/>
    <property type="evidence" value="ECO:0007669"/>
    <property type="project" value="InterPro"/>
</dbReference>
<dbReference type="GO" id="GO:0006313">
    <property type="term" value="P:DNA transposition"/>
    <property type="evidence" value="ECO:0007669"/>
    <property type="project" value="InterPro"/>
</dbReference>
<dbReference type="RefSeq" id="WP_025604663.1">
    <property type="nucleotide sequence ID" value="NZ_CP021235.1"/>
</dbReference>
<dbReference type="Pfam" id="PF01797">
    <property type="entry name" value="Y1_Tnp"/>
    <property type="match status" value="1"/>
</dbReference>
<keyword evidence="3" id="KW-1185">Reference proteome</keyword>
<evidence type="ECO:0000259" key="1">
    <source>
        <dbReference type="SMART" id="SM01321"/>
    </source>
</evidence>
<dbReference type="GO" id="GO:0043565">
    <property type="term" value="F:sequence-specific DNA binding"/>
    <property type="evidence" value="ECO:0007669"/>
    <property type="project" value="TreeGrafter"/>
</dbReference>
<dbReference type="Gene3D" id="3.30.70.1290">
    <property type="entry name" value="Transposase IS200-like"/>
    <property type="match status" value="1"/>
</dbReference>
<dbReference type="EMBL" id="CP021235">
    <property type="protein sequence ID" value="ARS34595.1"/>
    <property type="molecule type" value="Genomic_DNA"/>
</dbReference>
<evidence type="ECO:0000313" key="2">
    <source>
        <dbReference type="EMBL" id="ARS34595.1"/>
    </source>
</evidence>
<dbReference type="KEGG" id="pact:CA264_03565"/>
<dbReference type="SUPFAM" id="SSF143422">
    <property type="entry name" value="Transposase IS200-like"/>
    <property type="match status" value="1"/>
</dbReference>
<gene>
    <name evidence="2" type="ORF">CA264_03565</name>
</gene>
<name>A0A1X9YP11_9BACT</name>
<organism evidence="2 3">
    <name type="scientific">Pontibacter actiniarum</name>
    <dbReference type="NCBI Taxonomy" id="323450"/>
    <lineage>
        <taxon>Bacteria</taxon>
        <taxon>Pseudomonadati</taxon>
        <taxon>Bacteroidota</taxon>
        <taxon>Cytophagia</taxon>
        <taxon>Cytophagales</taxon>
        <taxon>Hymenobacteraceae</taxon>
        <taxon>Pontibacter</taxon>
    </lineage>
</organism>
<dbReference type="AlphaFoldDB" id="A0A1X9YP11"/>
<evidence type="ECO:0000313" key="3">
    <source>
        <dbReference type="Proteomes" id="UP000266292"/>
    </source>
</evidence>
<reference evidence="3" key="1">
    <citation type="submission" date="2017-05" db="EMBL/GenBank/DDBJ databases">
        <authorList>
            <person name="Ray J."/>
            <person name="Price M."/>
            <person name="Deutschbauer A."/>
        </authorList>
    </citation>
    <scope>NUCLEOTIDE SEQUENCE [LARGE SCALE GENOMIC DNA]</scope>
    <source>
        <strain evidence="3">DSM 19842</strain>
    </source>
</reference>
<dbReference type="PANTHER" id="PTHR36966">
    <property type="entry name" value="REP-ASSOCIATED TYROSINE TRANSPOSASE"/>
    <property type="match status" value="1"/>
</dbReference>
<dbReference type="SMART" id="SM01321">
    <property type="entry name" value="Y1_Tnp"/>
    <property type="match status" value="1"/>
</dbReference>
<dbReference type="InterPro" id="IPR002686">
    <property type="entry name" value="Transposase_17"/>
</dbReference>
<dbReference type="NCBIfam" id="NF047646">
    <property type="entry name" value="REP_Tyr_transpos"/>
    <property type="match status" value="1"/>
</dbReference>
<accession>A0A1X9YP11</accession>
<dbReference type="PANTHER" id="PTHR36966:SF1">
    <property type="entry name" value="REP-ASSOCIATED TYROSINE TRANSPOSASE"/>
    <property type="match status" value="1"/>
</dbReference>
<protein>
    <submittedName>
        <fullName evidence="2">Transposase</fullName>
    </submittedName>
</protein>
<sequence>MSRKYKFHNQEGLYFVSFAVVYWIDVFTREEYFAILTDSLDYCRKNKGMEIYAWCIMPSHVHLIFRAKANNPSVLLKELKTYTSKQLQKAIAEHNQESRKEWILWLMERAGLKNSNVKHRQFWQQHNKPIELLSAAVIDQKIDYIHNNPVEAGFVTEPDHWKYSSAIDFSGGKGVLEMDLV</sequence>
<feature type="domain" description="Transposase IS200-like" evidence="1">
    <location>
        <begin position="10"/>
        <end position="148"/>
    </location>
</feature>
<dbReference type="InterPro" id="IPR052715">
    <property type="entry name" value="RAYT_transposase"/>
</dbReference>